<sequence>MSAASVQTFTGYGVGPVSATFQNQTLFADSNAHPNVTNSVSFTAQTTPSENWSWGINVTDITVAAEQAVNTVISLTWPQQSTANSVCVVAINGDPVTYTTNPGSDGSCSTVLSGCIGDLTTAVSSGLVSADGTAQCGTAVSNITVPSSCSTYITSKTANISASPMSNLQSGNAWLYSTNYGSSPSLNDSTTRVWPLFLMQTSGSNVTSLASPVCLQAQAKSSTATASSTASGTGSAASATSTKKSGAKKFHVGKGFVLATVACAVMAVSF</sequence>
<proteinExistence type="predicted"/>
<dbReference type="Proteomes" id="UP000256645">
    <property type="component" value="Unassembled WGS sequence"/>
</dbReference>
<evidence type="ECO:0000313" key="1">
    <source>
        <dbReference type="EMBL" id="RDW82522.1"/>
    </source>
</evidence>
<evidence type="ECO:0000313" key="2">
    <source>
        <dbReference type="Proteomes" id="UP000256645"/>
    </source>
</evidence>
<reference evidence="1 2" key="1">
    <citation type="journal article" date="2018" name="IMA Fungus">
        <title>IMA Genome-F 9: Draft genome sequence of Annulohypoxylon stygium, Aspergillus mulundensis, Berkeleyomyces basicola (syn. Thielaviopsis basicola), Ceratocystis smalleyi, two Cercospora beticola strains, Coleophoma cylindrospora, Fusarium fracticaudum, Phialophora cf. hyalina, and Morchella septimelata.</title>
        <authorList>
            <person name="Wingfield B.D."/>
            <person name="Bills G.F."/>
            <person name="Dong Y."/>
            <person name="Huang W."/>
            <person name="Nel W.J."/>
            <person name="Swalarsk-Parry B.S."/>
            <person name="Vaghefi N."/>
            <person name="Wilken P.M."/>
            <person name="An Z."/>
            <person name="de Beer Z.W."/>
            <person name="De Vos L."/>
            <person name="Chen L."/>
            <person name="Duong T.A."/>
            <person name="Gao Y."/>
            <person name="Hammerbacher A."/>
            <person name="Kikkert J.R."/>
            <person name="Li Y."/>
            <person name="Li H."/>
            <person name="Li K."/>
            <person name="Li Q."/>
            <person name="Liu X."/>
            <person name="Ma X."/>
            <person name="Naidoo K."/>
            <person name="Pethybridge S.J."/>
            <person name="Sun J."/>
            <person name="Steenkamp E.T."/>
            <person name="van der Nest M.A."/>
            <person name="van Wyk S."/>
            <person name="Wingfield M.J."/>
            <person name="Xiong C."/>
            <person name="Yue Q."/>
            <person name="Zhang X."/>
        </authorList>
    </citation>
    <scope>NUCLEOTIDE SEQUENCE [LARGE SCALE GENOMIC DNA]</scope>
    <source>
        <strain evidence="1 2">BP6252</strain>
    </source>
</reference>
<protein>
    <submittedName>
        <fullName evidence="1">Uncharacterized protein</fullName>
    </submittedName>
</protein>
<dbReference type="AlphaFoldDB" id="A0A3D8S875"/>
<dbReference type="EMBL" id="PDLM01000003">
    <property type="protein sequence ID" value="RDW82522.1"/>
    <property type="molecule type" value="Genomic_DNA"/>
</dbReference>
<gene>
    <name evidence="1" type="ORF">BP6252_03634</name>
</gene>
<comment type="caution">
    <text evidence="1">The sequence shown here is derived from an EMBL/GenBank/DDBJ whole genome shotgun (WGS) entry which is preliminary data.</text>
</comment>
<dbReference type="OrthoDB" id="10336399at2759"/>
<keyword evidence="2" id="KW-1185">Reference proteome</keyword>
<name>A0A3D8S875_9HELO</name>
<accession>A0A3D8S875</accession>
<organism evidence="1 2">
    <name type="scientific">Coleophoma cylindrospora</name>
    <dbReference type="NCBI Taxonomy" id="1849047"/>
    <lineage>
        <taxon>Eukaryota</taxon>
        <taxon>Fungi</taxon>
        <taxon>Dikarya</taxon>
        <taxon>Ascomycota</taxon>
        <taxon>Pezizomycotina</taxon>
        <taxon>Leotiomycetes</taxon>
        <taxon>Helotiales</taxon>
        <taxon>Dermateaceae</taxon>
        <taxon>Coleophoma</taxon>
    </lineage>
</organism>